<evidence type="ECO:0000313" key="1">
    <source>
        <dbReference type="EMBL" id="JAP94345.1"/>
    </source>
</evidence>
<dbReference type="SUPFAM" id="SSF56300">
    <property type="entry name" value="Metallo-dependent phosphatases"/>
    <property type="match status" value="1"/>
</dbReference>
<sequence length="269" mass="31211">PMRSQVAVPDEQLKYVIESLINPLINVKIKYKYVMCGNTDFGYTNEQLKKQFSDPSTCCVVDCFNKVIDNINYMFLGRVAYTNHVLKDMESFEQFGATQYKKQFDHVFCKNVFGNEHKLVKCSDHLKYDTKYFDIYSSVDEIPQKYKQQMQTTIYQHLTSISLNDKQQVLFAHSPPMNSKASMIAADRYAGSYDMRHFLETTKVQAMFCGHIHQAALMAKDFKDEVNGCQVCSVSNTGIDGPSYYQQMFYLVYENGECHRKFVDVKPFK</sequence>
<proteinExistence type="predicted"/>
<dbReference type="AlphaFoldDB" id="A0A146KFD7"/>
<protein>
    <submittedName>
        <fullName evidence="1">Calcineurin-like phosphoesterase</fullName>
    </submittedName>
</protein>
<feature type="non-terminal residue" evidence="1">
    <location>
        <position position="269"/>
    </location>
</feature>
<reference evidence="1" key="1">
    <citation type="submission" date="2015-07" db="EMBL/GenBank/DDBJ databases">
        <title>Adaptation to a free-living lifestyle via gene acquisitions in the diplomonad Trepomonas sp. PC1.</title>
        <authorList>
            <person name="Xu F."/>
            <person name="Jerlstrom-Hultqvist J."/>
            <person name="Kolisko M."/>
            <person name="Simpson A.G.B."/>
            <person name="Roger A.J."/>
            <person name="Svard S.G."/>
            <person name="Andersson J.O."/>
        </authorList>
    </citation>
    <scope>NUCLEOTIDE SEQUENCE</scope>
    <source>
        <strain evidence="1">PC1</strain>
    </source>
</reference>
<organism evidence="1">
    <name type="scientific">Trepomonas sp. PC1</name>
    <dbReference type="NCBI Taxonomy" id="1076344"/>
    <lineage>
        <taxon>Eukaryota</taxon>
        <taxon>Metamonada</taxon>
        <taxon>Diplomonadida</taxon>
        <taxon>Hexamitidae</taxon>
        <taxon>Hexamitinae</taxon>
        <taxon>Trepomonas</taxon>
    </lineage>
</organism>
<dbReference type="EMBL" id="GDID01002261">
    <property type="protein sequence ID" value="JAP94345.1"/>
    <property type="molecule type" value="Transcribed_RNA"/>
</dbReference>
<accession>A0A146KFD7</accession>
<dbReference type="InterPro" id="IPR029052">
    <property type="entry name" value="Metallo-depent_PP-like"/>
</dbReference>
<name>A0A146KFD7_9EUKA</name>
<gene>
    <name evidence="1" type="ORF">TPC1_13037</name>
</gene>
<dbReference type="Gene3D" id="3.60.21.10">
    <property type="match status" value="1"/>
</dbReference>
<feature type="non-terminal residue" evidence="1">
    <location>
        <position position="1"/>
    </location>
</feature>